<name>A0A2U2DU80_9HYPH</name>
<comment type="caution">
    <text evidence="3">The sequence shown here is derived from an EMBL/GenBank/DDBJ whole genome shotgun (WGS) entry which is preliminary data.</text>
</comment>
<feature type="compositionally biased region" description="Basic and acidic residues" evidence="1">
    <location>
        <begin position="31"/>
        <end position="67"/>
    </location>
</feature>
<feature type="region of interest" description="Disordered" evidence="1">
    <location>
        <begin position="17"/>
        <end position="88"/>
    </location>
</feature>
<sequence length="268" mass="28921">MRKAKLLAACLSVAILGGQTLPMQGPLPLADPRKEKKEEETAQPKESVRGKDKQPPESEDEKGKPDAESVATPPSEDLEVEPESTEDHARCLAELEALGVTFKPAERLDEGKGCGIDKPLLVTAIQPGVALKPEGKLRCPTAMALARWAKETVLPAAGIAFAGDTVVSLDQASAYVCRLRNNAETGKISEHARGNAVDIASFTFKSGKTVEIKPRREDSTFSGAFQRSVTAAACLYFTTVLDPESDAAHENHLHLDVLQRKGGYRYCR</sequence>
<evidence type="ECO:0000313" key="3">
    <source>
        <dbReference type="EMBL" id="PWE56875.1"/>
    </source>
</evidence>
<evidence type="ECO:0000313" key="4">
    <source>
        <dbReference type="Proteomes" id="UP000245252"/>
    </source>
</evidence>
<dbReference type="Pfam" id="PF06904">
    <property type="entry name" value="Extensin-like_C"/>
    <property type="match status" value="1"/>
</dbReference>
<accession>A0A2U2DU80</accession>
<reference evidence="3 4" key="1">
    <citation type="submission" date="2018-05" db="EMBL/GenBank/DDBJ databases">
        <title>The draft genome of strain NS-104.</title>
        <authorList>
            <person name="Hang P."/>
            <person name="Jiang J."/>
        </authorList>
    </citation>
    <scope>NUCLEOTIDE SEQUENCE [LARGE SCALE GENOMIC DNA]</scope>
    <source>
        <strain evidence="3 4">NS-104</strain>
    </source>
</reference>
<evidence type="ECO:0000259" key="2">
    <source>
        <dbReference type="Pfam" id="PF06904"/>
    </source>
</evidence>
<dbReference type="AlphaFoldDB" id="A0A2U2DU80"/>
<organism evidence="3 4">
    <name type="scientific">Metarhizobium album</name>
    <dbReference type="NCBI Taxonomy" id="2182425"/>
    <lineage>
        <taxon>Bacteria</taxon>
        <taxon>Pseudomonadati</taxon>
        <taxon>Pseudomonadota</taxon>
        <taxon>Alphaproteobacteria</taxon>
        <taxon>Hyphomicrobiales</taxon>
        <taxon>Rhizobiaceae</taxon>
        <taxon>Metarhizobium</taxon>
    </lineage>
</organism>
<dbReference type="EMBL" id="QFBC01000002">
    <property type="protein sequence ID" value="PWE56875.1"/>
    <property type="molecule type" value="Genomic_DNA"/>
</dbReference>
<evidence type="ECO:0000256" key="1">
    <source>
        <dbReference type="SAM" id="MobiDB-lite"/>
    </source>
</evidence>
<dbReference type="OrthoDB" id="9809788at2"/>
<proteinExistence type="predicted"/>
<dbReference type="InterPro" id="IPR009683">
    <property type="entry name" value="Extensin-like_C"/>
</dbReference>
<feature type="domain" description="Extensin-like C-terminal" evidence="2">
    <location>
        <begin position="90"/>
        <end position="268"/>
    </location>
</feature>
<dbReference type="RefSeq" id="WP_109456980.1">
    <property type="nucleotide sequence ID" value="NZ_QFBC01000002.1"/>
</dbReference>
<keyword evidence="4" id="KW-1185">Reference proteome</keyword>
<protein>
    <submittedName>
        <fullName evidence="3">Extensin</fullName>
    </submittedName>
</protein>
<dbReference type="Proteomes" id="UP000245252">
    <property type="component" value="Unassembled WGS sequence"/>
</dbReference>
<gene>
    <name evidence="3" type="ORF">DEM27_04300</name>
</gene>